<keyword evidence="9" id="KW-0418">Kinase</keyword>
<sequence length="344" mass="37082">MGRAPLLLLLLPWLFVPTLRRGAVAEAREGTAPTLPPPGGLAEPLLADHSPSSSPPSRGAWPSVLLSPTGSAVPLKAAPARSRHLPPLAFNHTVGHIILSEHQGVKFNCSISVPNAYQDAHISWWKDGKELLGAHHAVTHFYPDDEVTAVIASFSITSVRRSDNGSYICKTKIENDEIVSDPIYIEVQGLPHFTMQPKSLNVTKNTPFNLTCQAVGPPEPVSIFWVQNSSRVNERPEKSPSMLTVPGLAEMAVFSCEAHNDKGLTVSRGVQVNVKGERRAGPRTSEGWGVGGWGMVQALQPAALLELKRSHRQPHDLGQVPYLSGCSVPLCKMGVTTDLPVLEA</sequence>
<evidence type="ECO:0000256" key="1">
    <source>
        <dbReference type="ARBA" id="ARBA00004479"/>
    </source>
</evidence>
<dbReference type="CDD" id="cd00096">
    <property type="entry name" value="Ig"/>
    <property type="match status" value="1"/>
</dbReference>
<keyword evidence="9" id="KW-0808">Transferase</keyword>
<keyword evidence="2" id="KW-0472">Membrane</keyword>
<proteinExistence type="predicted"/>
<organism evidence="9 10">
    <name type="scientific">Rousettus aegyptiacus</name>
    <name type="common">Egyptian fruit bat</name>
    <name type="synonym">Pteropus aegyptiacus</name>
    <dbReference type="NCBI Taxonomy" id="9407"/>
    <lineage>
        <taxon>Eukaryota</taxon>
        <taxon>Metazoa</taxon>
        <taxon>Chordata</taxon>
        <taxon>Craniata</taxon>
        <taxon>Vertebrata</taxon>
        <taxon>Euteleostomi</taxon>
        <taxon>Mammalia</taxon>
        <taxon>Eutheria</taxon>
        <taxon>Laurasiatheria</taxon>
        <taxon>Chiroptera</taxon>
        <taxon>Yinpterochiroptera</taxon>
        <taxon>Pteropodoidea</taxon>
        <taxon>Pteropodidae</taxon>
        <taxon>Rousettinae</taxon>
        <taxon>Rousettus</taxon>
    </lineage>
</organism>
<dbReference type="Pfam" id="PF13927">
    <property type="entry name" value="Ig_3"/>
    <property type="match status" value="1"/>
</dbReference>
<dbReference type="CDD" id="cd05749">
    <property type="entry name" value="IgI_2_Axl_Tyro3_like"/>
    <property type="match status" value="1"/>
</dbReference>
<evidence type="ECO:0000313" key="9">
    <source>
        <dbReference type="EMBL" id="KAF6447983.1"/>
    </source>
</evidence>
<keyword evidence="5" id="KW-0393">Immunoglobulin domain</keyword>
<dbReference type="InterPro" id="IPR003599">
    <property type="entry name" value="Ig_sub"/>
</dbReference>
<comment type="caution">
    <text evidence="9">The sequence shown here is derived from an EMBL/GenBank/DDBJ whole genome shotgun (WGS) entry which is preliminary data.</text>
</comment>
<dbReference type="SMART" id="SM00409">
    <property type="entry name" value="IG"/>
    <property type="match status" value="2"/>
</dbReference>
<feature type="region of interest" description="Disordered" evidence="6">
    <location>
        <begin position="27"/>
        <end position="61"/>
    </location>
</feature>
<dbReference type="InterPro" id="IPR013151">
    <property type="entry name" value="Immunoglobulin_dom"/>
</dbReference>
<dbReference type="InterPro" id="IPR051275">
    <property type="entry name" value="Cell_adhesion_signaling"/>
</dbReference>
<keyword evidence="7" id="KW-0732">Signal</keyword>
<dbReference type="PANTHER" id="PTHR11640">
    <property type="entry name" value="NEPHRIN"/>
    <property type="match status" value="1"/>
</dbReference>
<evidence type="ECO:0000256" key="4">
    <source>
        <dbReference type="ARBA" id="ARBA00023180"/>
    </source>
</evidence>
<dbReference type="GO" id="GO:0098609">
    <property type="term" value="P:cell-cell adhesion"/>
    <property type="evidence" value="ECO:0007669"/>
    <property type="project" value="TreeGrafter"/>
</dbReference>
<dbReference type="Pfam" id="PF00047">
    <property type="entry name" value="ig"/>
    <property type="match status" value="1"/>
</dbReference>
<dbReference type="InterPro" id="IPR007110">
    <property type="entry name" value="Ig-like_dom"/>
</dbReference>
<name>A0A7J8FJQ0_ROUAE</name>
<dbReference type="Proteomes" id="UP000593571">
    <property type="component" value="Unassembled WGS sequence"/>
</dbReference>
<feature type="domain" description="Ig-like" evidence="8">
    <location>
        <begin position="86"/>
        <end position="180"/>
    </location>
</feature>
<comment type="subcellular location">
    <subcellularLocation>
        <location evidence="1">Membrane</location>
        <topology evidence="1">Single-pass type I membrane protein</topology>
    </subcellularLocation>
</comment>
<feature type="domain" description="Ig-like" evidence="8">
    <location>
        <begin position="191"/>
        <end position="267"/>
    </location>
</feature>
<dbReference type="InterPro" id="IPR013783">
    <property type="entry name" value="Ig-like_fold"/>
</dbReference>
<dbReference type="FunFam" id="2.60.40.10:FF:000296">
    <property type="entry name" value="Tyrosine-protein kinase receptor TYRO3"/>
    <property type="match status" value="1"/>
</dbReference>
<evidence type="ECO:0000313" key="10">
    <source>
        <dbReference type="Proteomes" id="UP000593571"/>
    </source>
</evidence>
<keyword evidence="10" id="KW-1185">Reference proteome</keyword>
<dbReference type="PANTHER" id="PTHR11640:SF164">
    <property type="entry name" value="MAM DOMAIN-CONTAINING GLYCOSYLPHOSPHATIDYLINOSITOL ANCHOR PROTEIN 1"/>
    <property type="match status" value="1"/>
</dbReference>
<feature type="signal peptide" evidence="7">
    <location>
        <begin position="1"/>
        <end position="25"/>
    </location>
</feature>
<evidence type="ECO:0000256" key="3">
    <source>
        <dbReference type="ARBA" id="ARBA00023157"/>
    </source>
</evidence>
<keyword evidence="4" id="KW-0325">Glycoprotein</keyword>
<dbReference type="GO" id="GO:0005886">
    <property type="term" value="C:plasma membrane"/>
    <property type="evidence" value="ECO:0007669"/>
    <property type="project" value="TreeGrafter"/>
</dbReference>
<gene>
    <name evidence="9" type="ORF">HJG63_013210</name>
</gene>
<keyword evidence="3" id="KW-1015">Disulfide bond</keyword>
<feature type="chain" id="PRO_5029475072" evidence="7">
    <location>
        <begin position="26"/>
        <end position="344"/>
    </location>
</feature>
<evidence type="ECO:0000256" key="5">
    <source>
        <dbReference type="ARBA" id="ARBA00023319"/>
    </source>
</evidence>
<dbReference type="InterPro" id="IPR036179">
    <property type="entry name" value="Ig-like_dom_sf"/>
</dbReference>
<dbReference type="SUPFAM" id="SSF48726">
    <property type="entry name" value="Immunoglobulin"/>
    <property type="match status" value="2"/>
</dbReference>
<dbReference type="GO" id="GO:0016301">
    <property type="term" value="F:kinase activity"/>
    <property type="evidence" value="ECO:0007669"/>
    <property type="project" value="UniProtKB-KW"/>
</dbReference>
<evidence type="ECO:0000256" key="6">
    <source>
        <dbReference type="SAM" id="MobiDB-lite"/>
    </source>
</evidence>
<dbReference type="PROSITE" id="PS50835">
    <property type="entry name" value="IG_LIKE"/>
    <property type="match status" value="2"/>
</dbReference>
<evidence type="ECO:0000256" key="2">
    <source>
        <dbReference type="ARBA" id="ARBA00023136"/>
    </source>
</evidence>
<dbReference type="GO" id="GO:0050839">
    <property type="term" value="F:cell adhesion molecule binding"/>
    <property type="evidence" value="ECO:0007669"/>
    <property type="project" value="TreeGrafter"/>
</dbReference>
<dbReference type="GO" id="GO:0005911">
    <property type="term" value="C:cell-cell junction"/>
    <property type="evidence" value="ECO:0007669"/>
    <property type="project" value="TreeGrafter"/>
</dbReference>
<dbReference type="EMBL" id="JACASE010000007">
    <property type="protein sequence ID" value="KAF6447983.1"/>
    <property type="molecule type" value="Genomic_DNA"/>
</dbReference>
<protein>
    <submittedName>
        <fullName evidence="9">MER proto-oncogene, tyrosine kinase</fullName>
    </submittedName>
</protein>
<dbReference type="FunFam" id="2.60.40.10:FF:000902">
    <property type="entry name" value="MER proto-oncogene, tyrosine kinase"/>
    <property type="match status" value="1"/>
</dbReference>
<reference evidence="9 10" key="1">
    <citation type="journal article" date="2020" name="Nature">
        <title>Six reference-quality genomes reveal evolution of bat adaptations.</title>
        <authorList>
            <person name="Jebb D."/>
            <person name="Huang Z."/>
            <person name="Pippel M."/>
            <person name="Hughes G.M."/>
            <person name="Lavrichenko K."/>
            <person name="Devanna P."/>
            <person name="Winkler S."/>
            <person name="Jermiin L.S."/>
            <person name="Skirmuntt E.C."/>
            <person name="Katzourakis A."/>
            <person name="Burkitt-Gray L."/>
            <person name="Ray D.A."/>
            <person name="Sullivan K.A.M."/>
            <person name="Roscito J.G."/>
            <person name="Kirilenko B.M."/>
            <person name="Davalos L.M."/>
            <person name="Corthals A.P."/>
            <person name="Power M.L."/>
            <person name="Jones G."/>
            <person name="Ransome R.D."/>
            <person name="Dechmann D.K.N."/>
            <person name="Locatelli A.G."/>
            <person name="Puechmaille S.J."/>
            <person name="Fedrigo O."/>
            <person name="Jarvis E.D."/>
            <person name="Hiller M."/>
            <person name="Vernes S.C."/>
            <person name="Myers E.W."/>
            <person name="Teeling E.C."/>
        </authorList>
    </citation>
    <scope>NUCLEOTIDE SEQUENCE [LARGE SCALE GENOMIC DNA]</scope>
    <source>
        <strain evidence="9">MRouAeg1</strain>
        <tissue evidence="9">Muscle</tissue>
    </source>
</reference>
<dbReference type="Gene3D" id="2.60.40.10">
    <property type="entry name" value="Immunoglobulins"/>
    <property type="match status" value="2"/>
</dbReference>
<evidence type="ECO:0000259" key="8">
    <source>
        <dbReference type="PROSITE" id="PS50835"/>
    </source>
</evidence>
<evidence type="ECO:0000256" key="7">
    <source>
        <dbReference type="SAM" id="SignalP"/>
    </source>
</evidence>
<accession>A0A7J8FJQ0</accession>
<dbReference type="AlphaFoldDB" id="A0A7J8FJQ0"/>